<reference evidence="6" key="1">
    <citation type="submission" date="2016-10" db="EMBL/GenBank/DDBJ databases">
        <authorList>
            <person name="Varghese N."/>
            <person name="Submissions S."/>
        </authorList>
    </citation>
    <scope>NUCLEOTIDE SEQUENCE [LARGE SCALE GENOMIC DNA]</scope>
    <source>
        <strain evidence="6">CGMCC 1.10657</strain>
    </source>
</reference>
<sequence>MPVLFVSNSGPHGDFLFALISDSLPFRWEKAEIGKQRHCLRHYQAIVIDGRQMAFNSGPNSFFSYCKNVEHPKVLIINSPAKLPNHIADSLKKKRFQLVCDVTSDPDHLIKKLANALQSPATLLEEDNQTAALLTRREQEILTQVTTGKPNRVIASNLYLSEHTVKNHIYNIFRKIGAKNRSQASNWARTHLQVEQI</sequence>
<evidence type="ECO:0000313" key="6">
    <source>
        <dbReference type="Proteomes" id="UP000198658"/>
    </source>
</evidence>
<dbReference type="PROSITE" id="PS00622">
    <property type="entry name" value="HTH_LUXR_1"/>
    <property type="match status" value="1"/>
</dbReference>
<keyword evidence="6" id="KW-1185">Reference proteome</keyword>
<dbReference type="SUPFAM" id="SSF46894">
    <property type="entry name" value="C-terminal effector domain of the bipartite response regulators"/>
    <property type="match status" value="1"/>
</dbReference>
<dbReference type="OrthoDB" id="561214at2"/>
<dbReference type="CDD" id="cd06170">
    <property type="entry name" value="LuxR_C_like"/>
    <property type="match status" value="1"/>
</dbReference>
<dbReference type="InterPro" id="IPR016032">
    <property type="entry name" value="Sig_transdc_resp-reg_C-effctor"/>
</dbReference>
<organism evidence="5 6">
    <name type="scientific">Microbulbifer marinus</name>
    <dbReference type="NCBI Taxonomy" id="658218"/>
    <lineage>
        <taxon>Bacteria</taxon>
        <taxon>Pseudomonadati</taxon>
        <taxon>Pseudomonadota</taxon>
        <taxon>Gammaproteobacteria</taxon>
        <taxon>Cellvibrionales</taxon>
        <taxon>Microbulbiferaceae</taxon>
        <taxon>Microbulbifer</taxon>
    </lineage>
</organism>
<proteinExistence type="predicted"/>
<dbReference type="Proteomes" id="UP000198658">
    <property type="component" value="Unassembled WGS sequence"/>
</dbReference>
<keyword evidence="2" id="KW-0238">DNA-binding</keyword>
<evidence type="ECO:0000259" key="4">
    <source>
        <dbReference type="PROSITE" id="PS50043"/>
    </source>
</evidence>
<dbReference type="AlphaFoldDB" id="A0A1H3XJF0"/>
<protein>
    <submittedName>
        <fullName evidence="5">Regulatory protein, luxR family</fullName>
    </submittedName>
</protein>
<keyword evidence="3" id="KW-0804">Transcription</keyword>
<feature type="domain" description="HTH luxR-type" evidence="4">
    <location>
        <begin position="127"/>
        <end position="192"/>
    </location>
</feature>
<evidence type="ECO:0000256" key="1">
    <source>
        <dbReference type="ARBA" id="ARBA00023015"/>
    </source>
</evidence>
<dbReference type="PROSITE" id="PS50043">
    <property type="entry name" value="HTH_LUXR_2"/>
    <property type="match status" value="1"/>
</dbReference>
<dbReference type="PANTHER" id="PTHR44688:SF16">
    <property type="entry name" value="DNA-BINDING TRANSCRIPTIONAL ACTIVATOR DEVR_DOSR"/>
    <property type="match status" value="1"/>
</dbReference>
<evidence type="ECO:0000256" key="3">
    <source>
        <dbReference type="ARBA" id="ARBA00023163"/>
    </source>
</evidence>
<keyword evidence="1" id="KW-0805">Transcription regulation</keyword>
<gene>
    <name evidence="5" type="ORF">SAMN05216562_1588</name>
</gene>
<name>A0A1H3XJF0_9GAMM</name>
<dbReference type="Pfam" id="PF00196">
    <property type="entry name" value="GerE"/>
    <property type="match status" value="1"/>
</dbReference>
<evidence type="ECO:0000313" key="5">
    <source>
        <dbReference type="EMBL" id="SDZ99469.1"/>
    </source>
</evidence>
<dbReference type="InterPro" id="IPR000792">
    <property type="entry name" value="Tscrpt_reg_LuxR_C"/>
</dbReference>
<evidence type="ECO:0000256" key="2">
    <source>
        <dbReference type="ARBA" id="ARBA00023125"/>
    </source>
</evidence>
<dbReference type="PRINTS" id="PR00038">
    <property type="entry name" value="HTHLUXR"/>
</dbReference>
<dbReference type="GO" id="GO:0006355">
    <property type="term" value="P:regulation of DNA-templated transcription"/>
    <property type="evidence" value="ECO:0007669"/>
    <property type="project" value="InterPro"/>
</dbReference>
<dbReference type="PANTHER" id="PTHR44688">
    <property type="entry name" value="DNA-BINDING TRANSCRIPTIONAL ACTIVATOR DEVR_DOSR"/>
    <property type="match status" value="1"/>
</dbReference>
<dbReference type="SMART" id="SM00421">
    <property type="entry name" value="HTH_LUXR"/>
    <property type="match status" value="1"/>
</dbReference>
<dbReference type="RefSeq" id="WP_091387070.1">
    <property type="nucleotide sequence ID" value="NZ_FNQO01000001.1"/>
</dbReference>
<accession>A0A1H3XJF0</accession>
<dbReference type="Gene3D" id="1.10.10.10">
    <property type="entry name" value="Winged helix-like DNA-binding domain superfamily/Winged helix DNA-binding domain"/>
    <property type="match status" value="1"/>
</dbReference>
<dbReference type="STRING" id="658218.SAMN05216562_1588"/>
<dbReference type="InterPro" id="IPR036388">
    <property type="entry name" value="WH-like_DNA-bd_sf"/>
</dbReference>
<dbReference type="EMBL" id="FNQO01000001">
    <property type="protein sequence ID" value="SDZ99469.1"/>
    <property type="molecule type" value="Genomic_DNA"/>
</dbReference>
<dbReference type="GO" id="GO:0003677">
    <property type="term" value="F:DNA binding"/>
    <property type="evidence" value="ECO:0007669"/>
    <property type="project" value="UniProtKB-KW"/>
</dbReference>